<sequence>MLYTTQLADLHYTLFINQLSTTGKIPTEMSMDKKTKYTTHLGWENFDRYIFSKP</sequence>
<dbReference type="AlphaFoldDB" id="A0A0E9TIB2"/>
<proteinExistence type="predicted"/>
<protein>
    <submittedName>
        <fullName evidence="1">Uncharacterized protein</fullName>
    </submittedName>
</protein>
<organism evidence="1">
    <name type="scientific">Anguilla anguilla</name>
    <name type="common">European freshwater eel</name>
    <name type="synonym">Muraena anguilla</name>
    <dbReference type="NCBI Taxonomy" id="7936"/>
    <lineage>
        <taxon>Eukaryota</taxon>
        <taxon>Metazoa</taxon>
        <taxon>Chordata</taxon>
        <taxon>Craniata</taxon>
        <taxon>Vertebrata</taxon>
        <taxon>Euteleostomi</taxon>
        <taxon>Actinopterygii</taxon>
        <taxon>Neopterygii</taxon>
        <taxon>Teleostei</taxon>
        <taxon>Anguilliformes</taxon>
        <taxon>Anguillidae</taxon>
        <taxon>Anguilla</taxon>
    </lineage>
</organism>
<accession>A0A0E9TIB2</accession>
<dbReference type="EMBL" id="GBXM01055370">
    <property type="protein sequence ID" value="JAH53207.1"/>
    <property type="molecule type" value="Transcribed_RNA"/>
</dbReference>
<reference evidence="1" key="2">
    <citation type="journal article" date="2015" name="Fish Shellfish Immunol.">
        <title>Early steps in the European eel (Anguilla anguilla)-Vibrio vulnificus interaction in the gills: Role of the RtxA13 toxin.</title>
        <authorList>
            <person name="Callol A."/>
            <person name="Pajuelo D."/>
            <person name="Ebbesson L."/>
            <person name="Teles M."/>
            <person name="MacKenzie S."/>
            <person name="Amaro C."/>
        </authorList>
    </citation>
    <scope>NUCLEOTIDE SEQUENCE</scope>
</reference>
<reference evidence="1" key="1">
    <citation type="submission" date="2014-11" db="EMBL/GenBank/DDBJ databases">
        <authorList>
            <person name="Amaro Gonzalez C."/>
        </authorList>
    </citation>
    <scope>NUCLEOTIDE SEQUENCE</scope>
</reference>
<evidence type="ECO:0000313" key="1">
    <source>
        <dbReference type="EMBL" id="JAH53207.1"/>
    </source>
</evidence>
<name>A0A0E9TIB2_ANGAN</name>